<evidence type="ECO:0000256" key="3">
    <source>
        <dbReference type="ARBA" id="ARBA00022801"/>
    </source>
</evidence>
<evidence type="ECO:0000313" key="9">
    <source>
        <dbReference type="Proteomes" id="UP000292003"/>
    </source>
</evidence>
<dbReference type="GO" id="GO:0005975">
    <property type="term" value="P:carbohydrate metabolic process"/>
    <property type="evidence" value="ECO:0007669"/>
    <property type="project" value="UniProtKB-ARBA"/>
</dbReference>
<dbReference type="Pfam" id="PF19077">
    <property type="entry name" value="Big_13"/>
    <property type="match status" value="1"/>
</dbReference>
<comment type="similarity">
    <text evidence="1">Belongs to the peptidase S33 family.</text>
</comment>
<comment type="caution">
    <text evidence="8">The sequence shown here is derived from an EMBL/GenBank/DDBJ whole genome shotgun (WGS) entry which is preliminary data.</text>
</comment>
<gene>
    <name evidence="8" type="ORF">EWH70_18460</name>
</gene>
<keyword evidence="2 5" id="KW-0732">Signal</keyword>
<dbReference type="InterPro" id="IPR051601">
    <property type="entry name" value="Serine_prot/Carboxylest_S33"/>
</dbReference>
<name>A0A4V2ELP3_9PSEU</name>
<evidence type="ECO:0000256" key="5">
    <source>
        <dbReference type="SAM" id="SignalP"/>
    </source>
</evidence>
<feature type="compositionally biased region" description="Basic and acidic residues" evidence="4">
    <location>
        <begin position="172"/>
        <end position="181"/>
    </location>
</feature>
<dbReference type="Pfam" id="PF00561">
    <property type="entry name" value="Abhydrolase_1"/>
    <property type="match status" value="1"/>
</dbReference>
<evidence type="ECO:0000256" key="1">
    <source>
        <dbReference type="ARBA" id="ARBA00010088"/>
    </source>
</evidence>
<protein>
    <submittedName>
        <fullName evidence="8">Alpha/beta fold hydrolase</fullName>
    </submittedName>
</protein>
<reference evidence="8 9" key="1">
    <citation type="submission" date="2019-02" db="EMBL/GenBank/DDBJ databases">
        <title>Draft genome sequence of Amycolatopsis sp. 8-3EHSu isolated from roots of Suaeda maritima.</title>
        <authorList>
            <person name="Duangmal K."/>
            <person name="Chantavorakit T."/>
        </authorList>
    </citation>
    <scope>NUCLEOTIDE SEQUENCE [LARGE SCALE GENOMIC DNA]</scope>
    <source>
        <strain evidence="8 9">8-3EHSu</strain>
    </source>
</reference>
<keyword evidence="3 8" id="KW-0378">Hydrolase</keyword>
<dbReference type="Gene3D" id="2.60.40.10">
    <property type="entry name" value="Immunoglobulins"/>
    <property type="match status" value="1"/>
</dbReference>
<evidence type="ECO:0000256" key="4">
    <source>
        <dbReference type="SAM" id="MobiDB-lite"/>
    </source>
</evidence>
<dbReference type="InterPro" id="IPR029058">
    <property type="entry name" value="AB_hydrolase_fold"/>
</dbReference>
<proteinExistence type="inferred from homology"/>
<evidence type="ECO:0000259" key="7">
    <source>
        <dbReference type="Pfam" id="PF19077"/>
    </source>
</evidence>
<sequence>MKSRTLKRLVTVSSFVLVISGVALPGAAEEREPSTEKLTFVGTEKLSKKYLGQELKWSEDNCSEADKDRRKDPAFAEIAYRKVECAKITVPLNYLEPDRYTLELYALRVRAAMSEGERARPLFVNRGGPGGTASDYAMQVADRLPALSETHDIIGIDPRGIGQSSPVPCSSKKLDPENYRPSARVDDGTDWSCVIKYRQAAFLGTENVARDFDLVRHLLGEPAIDYYGASYGTELGRVYQALFPTRSGRFILDSNSAVQGARDSQAHNFPRRAEQLKAWLARHDDKYGLGESQKSVEESYAAILAGAAAGRLGGLSKDDIDEAWESASYADLAFSGFAEGLADAKRYLAGDRNVTLIQVRDKLFSASAQRDIHSFYEDGAGGILVRMADWGELAVNSDWMLPQVFADSRKENSQGKWRRALMSAGSLADITPFGDGELRMVPGISDIRNSDNFPFALMLQAEYDPATTWEEGLATLELLPNSKLVAIQGSGTHGVFRGNNPCSDVIAYRYLQRGERPLAHVVCPGVPLPGDDKVYPGEMITKWQEATEVPAAPVLLSPQPDATVKPGAEVTGELRREGDVAPVAETRTVSMLVDGQQVQTVKTSADGKWRAKLPENLAVGRHKLSASFTDSAGGRAAESAPVEFTIEAADASALEIKQTHTPNATPGQDATMTVTFSAPAGMPVLASAEQRFVAPTGFRFTGVATHVLDGGGQGSALRTRVEDDGRVLVVLDPIRLNVDEGNRSSADHRTVVVRVSTRTADAGTHADGTVTVGSARPGVLAGTINKQAQPRG</sequence>
<dbReference type="OrthoDB" id="5519806at2"/>
<evidence type="ECO:0000313" key="8">
    <source>
        <dbReference type="EMBL" id="RZQ62265.1"/>
    </source>
</evidence>
<dbReference type="Gene3D" id="3.40.50.1820">
    <property type="entry name" value="alpha/beta hydrolase"/>
    <property type="match status" value="1"/>
</dbReference>
<accession>A0A4V2ELP3</accession>
<evidence type="ECO:0000256" key="2">
    <source>
        <dbReference type="ARBA" id="ARBA00022729"/>
    </source>
</evidence>
<dbReference type="InterPro" id="IPR000073">
    <property type="entry name" value="AB_hydrolase_1"/>
</dbReference>
<dbReference type="PANTHER" id="PTHR43248">
    <property type="entry name" value="2-SUCCINYL-6-HYDROXY-2,4-CYCLOHEXADIENE-1-CARBOXYLATE SYNTHASE"/>
    <property type="match status" value="1"/>
</dbReference>
<evidence type="ECO:0000259" key="6">
    <source>
        <dbReference type="Pfam" id="PF00561"/>
    </source>
</evidence>
<dbReference type="EMBL" id="SFCC01000009">
    <property type="protein sequence ID" value="RZQ62265.1"/>
    <property type="molecule type" value="Genomic_DNA"/>
</dbReference>
<feature type="signal peptide" evidence="5">
    <location>
        <begin position="1"/>
        <end position="28"/>
    </location>
</feature>
<dbReference type="SUPFAM" id="SSF53474">
    <property type="entry name" value="alpha/beta-Hydrolases"/>
    <property type="match status" value="1"/>
</dbReference>
<dbReference type="Proteomes" id="UP000292003">
    <property type="component" value="Unassembled WGS sequence"/>
</dbReference>
<dbReference type="RefSeq" id="WP_130476693.1">
    <property type="nucleotide sequence ID" value="NZ_SFCC01000009.1"/>
</dbReference>
<dbReference type="InterPro" id="IPR013783">
    <property type="entry name" value="Ig-like_fold"/>
</dbReference>
<feature type="region of interest" description="Disordered" evidence="4">
    <location>
        <begin position="162"/>
        <end position="181"/>
    </location>
</feature>
<feature type="domain" description="AB hydrolase-1" evidence="6">
    <location>
        <begin position="121"/>
        <end position="491"/>
    </location>
</feature>
<keyword evidence="9" id="KW-1185">Reference proteome</keyword>
<organism evidence="8 9">
    <name type="scientific">Amycolatopsis suaedae</name>
    <dbReference type="NCBI Taxonomy" id="2510978"/>
    <lineage>
        <taxon>Bacteria</taxon>
        <taxon>Bacillati</taxon>
        <taxon>Actinomycetota</taxon>
        <taxon>Actinomycetes</taxon>
        <taxon>Pseudonocardiales</taxon>
        <taxon>Pseudonocardiaceae</taxon>
        <taxon>Amycolatopsis</taxon>
    </lineage>
</organism>
<feature type="chain" id="PRO_5020682408" evidence="5">
    <location>
        <begin position="29"/>
        <end position="792"/>
    </location>
</feature>
<dbReference type="InterPro" id="IPR044016">
    <property type="entry name" value="Big_13"/>
</dbReference>
<feature type="domain" description="Bacterial Ig-like" evidence="7">
    <location>
        <begin position="586"/>
        <end position="646"/>
    </location>
</feature>
<dbReference type="GO" id="GO:0016787">
    <property type="term" value="F:hydrolase activity"/>
    <property type="evidence" value="ECO:0007669"/>
    <property type="project" value="UniProtKB-KW"/>
</dbReference>
<dbReference type="PANTHER" id="PTHR43248:SF29">
    <property type="entry name" value="TRIPEPTIDYL AMINOPEPTIDASE"/>
    <property type="match status" value="1"/>
</dbReference>
<dbReference type="AlphaFoldDB" id="A0A4V2ELP3"/>